<name>A0A1G9VVV7_9FIRM</name>
<evidence type="ECO:0000256" key="3">
    <source>
        <dbReference type="ARBA" id="ARBA00012374"/>
    </source>
</evidence>
<evidence type="ECO:0000256" key="10">
    <source>
        <dbReference type="ARBA" id="ARBA00022989"/>
    </source>
</evidence>
<evidence type="ECO:0000256" key="6">
    <source>
        <dbReference type="ARBA" id="ARBA00022692"/>
    </source>
</evidence>
<keyword evidence="6 17" id="KW-0812">Transmembrane</keyword>
<keyword evidence="7 17" id="KW-0378">Hydrolase</keyword>
<evidence type="ECO:0000256" key="16">
    <source>
        <dbReference type="ARBA" id="ARBA00047594"/>
    </source>
</evidence>
<evidence type="ECO:0000256" key="5">
    <source>
        <dbReference type="ARBA" id="ARBA00022475"/>
    </source>
</evidence>
<evidence type="ECO:0000313" key="19">
    <source>
        <dbReference type="Proteomes" id="UP000199309"/>
    </source>
</evidence>
<evidence type="ECO:0000256" key="9">
    <source>
        <dbReference type="ARBA" id="ARBA00022984"/>
    </source>
</evidence>
<dbReference type="EC" id="3.6.1.27" evidence="3 17"/>
<comment type="catalytic activity">
    <reaction evidence="16 17">
        <text>di-trans,octa-cis-undecaprenyl diphosphate + H2O = di-trans,octa-cis-undecaprenyl phosphate + phosphate + H(+)</text>
        <dbReference type="Rhea" id="RHEA:28094"/>
        <dbReference type="ChEBI" id="CHEBI:15377"/>
        <dbReference type="ChEBI" id="CHEBI:15378"/>
        <dbReference type="ChEBI" id="CHEBI:43474"/>
        <dbReference type="ChEBI" id="CHEBI:58405"/>
        <dbReference type="ChEBI" id="CHEBI:60392"/>
        <dbReference type="EC" id="3.6.1.27"/>
    </reaction>
</comment>
<evidence type="ECO:0000256" key="15">
    <source>
        <dbReference type="ARBA" id="ARBA00032932"/>
    </source>
</evidence>
<dbReference type="GO" id="GO:0046677">
    <property type="term" value="P:response to antibiotic"/>
    <property type="evidence" value="ECO:0007669"/>
    <property type="project" value="UniProtKB-UniRule"/>
</dbReference>
<dbReference type="Pfam" id="PF02673">
    <property type="entry name" value="BacA"/>
    <property type="match status" value="1"/>
</dbReference>
<comment type="subcellular location">
    <subcellularLocation>
        <location evidence="1 17">Cell membrane</location>
        <topology evidence="1 17">Multi-pass membrane protein</topology>
    </subcellularLocation>
</comment>
<feature type="transmembrane region" description="Helical" evidence="17">
    <location>
        <begin position="42"/>
        <end position="61"/>
    </location>
</feature>
<feature type="transmembrane region" description="Helical" evidence="17">
    <location>
        <begin position="192"/>
        <end position="213"/>
    </location>
</feature>
<evidence type="ECO:0000256" key="13">
    <source>
        <dbReference type="ARBA" id="ARBA00023316"/>
    </source>
</evidence>
<evidence type="ECO:0000256" key="2">
    <source>
        <dbReference type="ARBA" id="ARBA00010621"/>
    </source>
</evidence>
<keyword evidence="19" id="KW-1185">Reference proteome</keyword>
<reference evidence="18 19" key="1">
    <citation type="submission" date="2016-10" db="EMBL/GenBank/DDBJ databases">
        <authorList>
            <person name="de Groot N.N."/>
        </authorList>
    </citation>
    <scope>NUCLEOTIDE SEQUENCE [LARGE SCALE GENOMIC DNA]</scope>
    <source>
        <strain evidence="18 19">DSM 16981</strain>
    </source>
</reference>
<dbReference type="OrthoDB" id="9808289at2"/>
<dbReference type="GO" id="GO:0071555">
    <property type="term" value="P:cell wall organization"/>
    <property type="evidence" value="ECO:0007669"/>
    <property type="project" value="UniProtKB-KW"/>
</dbReference>
<keyword evidence="10 17" id="KW-1133">Transmembrane helix</keyword>
<dbReference type="HAMAP" id="MF_01006">
    <property type="entry name" value="Undec_diphosphatase"/>
    <property type="match status" value="1"/>
</dbReference>
<feature type="transmembrane region" description="Helical" evidence="17">
    <location>
        <begin position="116"/>
        <end position="137"/>
    </location>
</feature>
<feature type="transmembrane region" description="Helical" evidence="17">
    <location>
        <begin position="89"/>
        <end position="110"/>
    </location>
</feature>
<evidence type="ECO:0000256" key="1">
    <source>
        <dbReference type="ARBA" id="ARBA00004651"/>
    </source>
</evidence>
<dbReference type="InterPro" id="IPR003824">
    <property type="entry name" value="UppP"/>
</dbReference>
<feature type="transmembrane region" description="Helical" evidence="17">
    <location>
        <begin position="258"/>
        <end position="275"/>
    </location>
</feature>
<keyword evidence="13 17" id="KW-0961">Cell wall biogenesis/degradation</keyword>
<dbReference type="STRING" id="349095.SAMN05660299_01481"/>
<comment type="function">
    <text evidence="17">Catalyzes the dephosphorylation of undecaprenyl diphosphate (UPP). Confers resistance to bacitracin.</text>
</comment>
<keyword evidence="12 17" id="KW-0046">Antibiotic resistance</keyword>
<evidence type="ECO:0000256" key="7">
    <source>
        <dbReference type="ARBA" id="ARBA00022801"/>
    </source>
</evidence>
<dbReference type="NCBIfam" id="TIGR00753">
    <property type="entry name" value="undec_PP_bacA"/>
    <property type="match status" value="1"/>
</dbReference>
<evidence type="ECO:0000256" key="4">
    <source>
        <dbReference type="ARBA" id="ARBA00021581"/>
    </source>
</evidence>
<accession>A0A1G9VVV7</accession>
<keyword evidence="9 17" id="KW-0573">Peptidoglycan synthesis</keyword>
<keyword evidence="8 17" id="KW-0133">Cell shape</keyword>
<evidence type="ECO:0000256" key="17">
    <source>
        <dbReference type="HAMAP-Rule" id="MF_01006"/>
    </source>
</evidence>
<keyword evidence="11 17" id="KW-0472">Membrane</keyword>
<comment type="miscellaneous">
    <text evidence="17">Bacitracin is thought to be involved in the inhibition of peptidoglycan synthesis by sequestering undecaprenyl diphosphate, thereby reducing the pool of lipid carrier available.</text>
</comment>
<dbReference type="GO" id="GO:0009252">
    <property type="term" value="P:peptidoglycan biosynthetic process"/>
    <property type="evidence" value="ECO:0007669"/>
    <property type="project" value="UniProtKB-KW"/>
</dbReference>
<organism evidence="18 19">
    <name type="scientific">Megasphaera paucivorans</name>
    <dbReference type="NCBI Taxonomy" id="349095"/>
    <lineage>
        <taxon>Bacteria</taxon>
        <taxon>Bacillati</taxon>
        <taxon>Bacillota</taxon>
        <taxon>Negativicutes</taxon>
        <taxon>Veillonellales</taxon>
        <taxon>Veillonellaceae</taxon>
        <taxon>Megasphaera</taxon>
    </lineage>
</organism>
<evidence type="ECO:0000256" key="14">
    <source>
        <dbReference type="ARBA" id="ARBA00032707"/>
    </source>
</evidence>
<feature type="transmembrane region" description="Helical" evidence="17">
    <location>
        <begin position="225"/>
        <end position="246"/>
    </location>
</feature>
<dbReference type="RefSeq" id="WP_091650034.1">
    <property type="nucleotide sequence ID" value="NZ_FNHQ01000013.1"/>
</dbReference>
<dbReference type="GO" id="GO:0008360">
    <property type="term" value="P:regulation of cell shape"/>
    <property type="evidence" value="ECO:0007669"/>
    <property type="project" value="UniProtKB-KW"/>
</dbReference>
<dbReference type="PANTHER" id="PTHR30622:SF3">
    <property type="entry name" value="UNDECAPRENYL-DIPHOSPHATASE"/>
    <property type="match status" value="1"/>
</dbReference>
<evidence type="ECO:0000256" key="8">
    <source>
        <dbReference type="ARBA" id="ARBA00022960"/>
    </source>
</evidence>
<dbReference type="PANTHER" id="PTHR30622">
    <property type="entry name" value="UNDECAPRENYL-DIPHOSPHATASE"/>
    <property type="match status" value="1"/>
</dbReference>
<sequence>MNDYIIAVILGVVEGLTEYLPVSSTGHMILVGDWLGFDGPRASVFEVFIQLGAILSVLLIYKEKFLRMARQYRCWNMYRRENWFRHDTGLTLAHVAAGIVPVMGVGYLAHHAIKTYLFSPGTVIIGLILGGFFMLAAEKVHMRVVCDDVEKMTIMQAFLVGAFQILALWPGFSRSGSTISGGLFLGLSRKCAADFCFIIAVPVMVVACIYDLLKNLSNLAGGDLIMIAIGFVVAFAVAYVSVLWFLKFLNKSSLASFAYYRFVVALVSFLHFFVLN</sequence>
<dbReference type="Proteomes" id="UP000199309">
    <property type="component" value="Unassembled WGS sequence"/>
</dbReference>
<proteinExistence type="inferred from homology"/>
<gene>
    <name evidence="17" type="primary">uppP</name>
    <name evidence="18" type="ORF">SAMN05660299_01481</name>
</gene>
<evidence type="ECO:0000313" key="18">
    <source>
        <dbReference type="EMBL" id="SDM76007.1"/>
    </source>
</evidence>
<dbReference type="NCBIfam" id="NF001390">
    <property type="entry name" value="PRK00281.1-4"/>
    <property type="match status" value="1"/>
</dbReference>
<evidence type="ECO:0000256" key="12">
    <source>
        <dbReference type="ARBA" id="ARBA00023251"/>
    </source>
</evidence>
<dbReference type="GO" id="GO:0050380">
    <property type="term" value="F:undecaprenyl-diphosphatase activity"/>
    <property type="evidence" value="ECO:0007669"/>
    <property type="project" value="UniProtKB-UniRule"/>
</dbReference>
<keyword evidence="5 17" id="KW-1003">Cell membrane</keyword>
<evidence type="ECO:0000256" key="11">
    <source>
        <dbReference type="ARBA" id="ARBA00023136"/>
    </source>
</evidence>
<protein>
    <recommendedName>
        <fullName evidence="4 17">Undecaprenyl-diphosphatase</fullName>
        <ecNumber evidence="3 17">3.6.1.27</ecNumber>
    </recommendedName>
    <alternativeName>
        <fullName evidence="15 17">Bacitracin resistance protein</fullName>
    </alternativeName>
    <alternativeName>
        <fullName evidence="14 17">Undecaprenyl pyrophosphate phosphatase</fullName>
    </alternativeName>
</protein>
<dbReference type="NCBIfam" id="NF001389">
    <property type="entry name" value="PRK00281.1-2"/>
    <property type="match status" value="1"/>
</dbReference>
<comment type="similarity">
    <text evidence="2 17">Belongs to the UppP family.</text>
</comment>
<dbReference type="AlphaFoldDB" id="A0A1G9VVV7"/>
<dbReference type="GO" id="GO:0005886">
    <property type="term" value="C:plasma membrane"/>
    <property type="evidence" value="ECO:0007669"/>
    <property type="project" value="UniProtKB-SubCell"/>
</dbReference>
<dbReference type="EMBL" id="FNHQ01000013">
    <property type="protein sequence ID" value="SDM76007.1"/>
    <property type="molecule type" value="Genomic_DNA"/>
</dbReference>